<name>A0ABP9MSJ1_9GAMM</name>
<evidence type="ECO:0000313" key="2">
    <source>
        <dbReference type="EMBL" id="GAA5099921.1"/>
    </source>
</evidence>
<keyword evidence="1" id="KW-1133">Transmembrane helix</keyword>
<feature type="transmembrane region" description="Helical" evidence="1">
    <location>
        <begin position="74"/>
        <end position="92"/>
    </location>
</feature>
<keyword evidence="3" id="KW-1185">Reference proteome</keyword>
<dbReference type="EMBL" id="BAABKE010000004">
    <property type="protein sequence ID" value="GAA5099921.1"/>
    <property type="molecule type" value="Genomic_DNA"/>
</dbReference>
<proteinExistence type="predicted"/>
<dbReference type="InterPro" id="IPR025695">
    <property type="entry name" value="DoxX-like"/>
</dbReference>
<feature type="transmembrane region" description="Helical" evidence="1">
    <location>
        <begin position="6"/>
        <end position="29"/>
    </location>
</feature>
<dbReference type="RefSeq" id="WP_077925493.1">
    <property type="nucleotide sequence ID" value="NZ_BAABKE010000004.1"/>
</dbReference>
<keyword evidence="1" id="KW-0812">Transmembrane</keyword>
<sequence>MTTNKIYLISQITLGIVFIASGLIPLLLSDPVARLQLLDPLPFPKSWQEPLFYGLVAMDVLCGIIALLCPSRFIWAMLFIVVLGYTIIITTFAPEIWREPFGTLLKNLPILSLLWITYSLEENRHV</sequence>
<organism evidence="2 3">
    <name type="scientific">Wohlfahrtiimonas larvae</name>
    <dbReference type="NCBI Taxonomy" id="1157986"/>
    <lineage>
        <taxon>Bacteria</taxon>
        <taxon>Pseudomonadati</taxon>
        <taxon>Pseudomonadota</taxon>
        <taxon>Gammaproteobacteria</taxon>
        <taxon>Cardiobacteriales</taxon>
        <taxon>Ignatzschineriaceae</taxon>
        <taxon>Wohlfahrtiimonas</taxon>
    </lineage>
</organism>
<reference evidence="3" key="1">
    <citation type="journal article" date="2019" name="Int. J. Syst. Evol. Microbiol.">
        <title>The Global Catalogue of Microorganisms (GCM) 10K type strain sequencing project: providing services to taxonomists for standard genome sequencing and annotation.</title>
        <authorList>
            <consortium name="The Broad Institute Genomics Platform"/>
            <consortium name="The Broad Institute Genome Sequencing Center for Infectious Disease"/>
            <person name="Wu L."/>
            <person name="Ma J."/>
        </authorList>
    </citation>
    <scope>NUCLEOTIDE SEQUENCE [LARGE SCALE GENOMIC DNA]</scope>
    <source>
        <strain evidence="3">JCM 18424</strain>
    </source>
</reference>
<keyword evidence="1" id="KW-0472">Membrane</keyword>
<feature type="transmembrane region" description="Helical" evidence="1">
    <location>
        <begin position="50"/>
        <end position="68"/>
    </location>
</feature>
<comment type="caution">
    <text evidence="2">The sequence shown here is derived from an EMBL/GenBank/DDBJ whole genome shotgun (WGS) entry which is preliminary data.</text>
</comment>
<evidence type="ECO:0008006" key="4">
    <source>
        <dbReference type="Google" id="ProtNLM"/>
    </source>
</evidence>
<protein>
    <recommendedName>
        <fullName evidence="4">Epimerase</fullName>
    </recommendedName>
</protein>
<gene>
    <name evidence="2" type="ORF">GCM10023338_14090</name>
</gene>
<dbReference type="Proteomes" id="UP001500631">
    <property type="component" value="Unassembled WGS sequence"/>
</dbReference>
<accession>A0ABP9MSJ1</accession>
<evidence type="ECO:0000256" key="1">
    <source>
        <dbReference type="SAM" id="Phobius"/>
    </source>
</evidence>
<dbReference type="Pfam" id="PF13781">
    <property type="entry name" value="DoxX_3"/>
    <property type="match status" value="1"/>
</dbReference>
<evidence type="ECO:0000313" key="3">
    <source>
        <dbReference type="Proteomes" id="UP001500631"/>
    </source>
</evidence>